<dbReference type="InterPro" id="IPR000477">
    <property type="entry name" value="RT_dom"/>
</dbReference>
<evidence type="ECO:0000259" key="1">
    <source>
        <dbReference type="PROSITE" id="PS50878"/>
    </source>
</evidence>
<gene>
    <name evidence="2" type="ORF">SNE40_013194</name>
</gene>
<name>A0AAN8JNV8_PATCE</name>
<dbReference type="SUPFAM" id="SSF56672">
    <property type="entry name" value="DNA/RNA polymerases"/>
    <property type="match status" value="1"/>
</dbReference>
<proteinExistence type="predicted"/>
<evidence type="ECO:0000313" key="2">
    <source>
        <dbReference type="EMBL" id="KAK6178399.1"/>
    </source>
</evidence>
<dbReference type="Proteomes" id="UP001347796">
    <property type="component" value="Unassembled WGS sequence"/>
</dbReference>
<dbReference type="InterPro" id="IPR036691">
    <property type="entry name" value="Endo/exonu/phosph_ase_sf"/>
</dbReference>
<evidence type="ECO:0000313" key="3">
    <source>
        <dbReference type="Proteomes" id="UP001347796"/>
    </source>
</evidence>
<reference evidence="2 3" key="1">
    <citation type="submission" date="2024-01" db="EMBL/GenBank/DDBJ databases">
        <title>The genome of the rayed Mediterranean limpet Patella caerulea (Linnaeus, 1758).</title>
        <authorList>
            <person name="Anh-Thu Weber A."/>
            <person name="Halstead-Nussloch G."/>
        </authorList>
    </citation>
    <scope>NUCLEOTIDE SEQUENCE [LARGE SCALE GENOMIC DNA]</scope>
    <source>
        <strain evidence="2">AATW-2023a</strain>
        <tissue evidence="2">Whole specimen</tissue>
    </source>
</reference>
<comment type="caution">
    <text evidence="2">The sequence shown here is derived from an EMBL/GenBank/DDBJ whole genome shotgun (WGS) entry which is preliminary data.</text>
</comment>
<dbReference type="PROSITE" id="PS50878">
    <property type="entry name" value="RT_POL"/>
    <property type="match status" value="1"/>
</dbReference>
<accession>A0AAN8JNV8</accession>
<dbReference type="CDD" id="cd01650">
    <property type="entry name" value="RT_nLTR_like"/>
    <property type="match status" value="1"/>
</dbReference>
<dbReference type="Pfam" id="PF00078">
    <property type="entry name" value="RVT_1"/>
    <property type="match status" value="1"/>
</dbReference>
<dbReference type="PANTHER" id="PTHR19446">
    <property type="entry name" value="REVERSE TRANSCRIPTASES"/>
    <property type="match status" value="1"/>
</dbReference>
<dbReference type="EMBL" id="JAZGQO010000009">
    <property type="protein sequence ID" value="KAK6178399.1"/>
    <property type="molecule type" value="Genomic_DNA"/>
</dbReference>
<dbReference type="SUPFAM" id="SSF56219">
    <property type="entry name" value="DNase I-like"/>
    <property type="match status" value="1"/>
</dbReference>
<dbReference type="InterPro" id="IPR043502">
    <property type="entry name" value="DNA/RNA_pol_sf"/>
</dbReference>
<organism evidence="2 3">
    <name type="scientific">Patella caerulea</name>
    <name type="common">Rayed Mediterranean limpet</name>
    <dbReference type="NCBI Taxonomy" id="87958"/>
    <lineage>
        <taxon>Eukaryota</taxon>
        <taxon>Metazoa</taxon>
        <taxon>Spiralia</taxon>
        <taxon>Lophotrochozoa</taxon>
        <taxon>Mollusca</taxon>
        <taxon>Gastropoda</taxon>
        <taxon>Patellogastropoda</taxon>
        <taxon>Patelloidea</taxon>
        <taxon>Patellidae</taxon>
        <taxon>Patella</taxon>
    </lineage>
</organism>
<dbReference type="AlphaFoldDB" id="A0AAN8JNV8"/>
<feature type="domain" description="Reverse transcriptase" evidence="1">
    <location>
        <begin position="495"/>
        <end position="761"/>
    </location>
</feature>
<keyword evidence="3" id="KW-1185">Reference proteome</keyword>
<dbReference type="Gene3D" id="3.60.10.10">
    <property type="entry name" value="Endonuclease/exonuclease/phosphatase"/>
    <property type="match status" value="1"/>
</dbReference>
<protein>
    <recommendedName>
        <fullName evidence="1">Reverse transcriptase domain-containing protein</fullName>
    </recommendedName>
</protein>
<sequence>MRSCQSYKSSGGVLVLIKASLQKYTKQILHDESYEEMVWLHVRASELGLSRNIVFGCCYVPPRESIFYNSKNVKCNINLIHSAIFKVQQLYNDVHIILIGDMNARTALELDYIKFDNPSYIPGLESCYEIFFHDSVQIGKPRQNCDKHVNPFGKCLIEMCCEYNLLILNGRSPSDPSGNYTYLSAGGSSTIDYILVSNSLFCKVNDFCVLNNDISKHFPISCDIKLRSREDKRAACVTAVRYRWKEKNSDMFESLIREPEFMDDLEDVYRVLDLNNIDQAVLKLNESLKTVGDKANMRCGPKRSRHPQCPWFDSDLEILKQSKCKLLNKFRLTNNEADLDDYLNVKNRFKLDCKSKKKSYQKSQLEKLCDDKDPKMFWIKIKVYIQKRIPPAININIENWYNHFKSLLNPLVESSDEEFDDYVNDYIRDNKCKHNECQSDPEYYELNRDISHSEILSAIAKLKSGKAAGEDLIPPDFYKHASNQMLPLLHKLYNCIFSSGVLPKNWSHSIIHPLHKRGDTDNPGNYRGISLIDIACKILCTILNERLVKWSDEKNVLVEEQAGFRRGYSTVDNIFVLNAIIQKYLSKSKGGVVYCGYIDFSTAYDCVPRSKLFYILLKNGLNGRIYNILHDMYDCVKSSVKANGVLSESFECFSGVKQGCILSPWLFGLFINELALLTIAQSGSGIFIDPSIGDVFLLLFADDLSLLADTPADLQKRLDILDIYCSKWNMKVNLEKSKIVVFKNGGILSRREKWYYQGKSIEVINQYKYLGVVFSNRLKWNLCCTTLAQQASKALNVIKLCISKLDHKNVKIAFKLFDSKVSHILYYGAEVWGTELRSDIEQVQNRFCKWLLCTGVKTTNALARAECGRYELYTNYICKPIKYWFKLLGMDNSRLPKLCYKMLYDLDVHYRINWCTNVRMILLKYGFGHVWFNQGVVNIAQFMLCFKQRVRDVSLQEWHNFITNSPKCMFYSLLKSSIYCESYLNSNLPHKLRFALANFKCSTVLLEVEQGRRDKTPRIERICKLCNTNQVGDEIHFMIYCPILRDLRHNFLPSWFIRLPTVSNLVSLFNSTDPIVLRNLALFISKGIEVRQIMLSY</sequence>